<organism evidence="9 10">
    <name type="scientific">Pedobacter westerhofensis</name>
    <dbReference type="NCBI Taxonomy" id="425512"/>
    <lineage>
        <taxon>Bacteria</taxon>
        <taxon>Pseudomonadati</taxon>
        <taxon>Bacteroidota</taxon>
        <taxon>Sphingobacteriia</taxon>
        <taxon>Sphingobacteriales</taxon>
        <taxon>Sphingobacteriaceae</taxon>
        <taxon>Pedobacter</taxon>
    </lineage>
</organism>
<dbReference type="SUPFAM" id="SSF48452">
    <property type="entry name" value="TPR-like"/>
    <property type="match status" value="1"/>
</dbReference>
<gene>
    <name evidence="9" type="ORF">SAMN06265348_11193</name>
</gene>
<keyword evidence="3 6" id="KW-0732">Signal</keyword>
<evidence type="ECO:0000256" key="1">
    <source>
        <dbReference type="ARBA" id="ARBA00004442"/>
    </source>
</evidence>
<accession>A0A521FCB9</accession>
<dbReference type="PROSITE" id="PS51257">
    <property type="entry name" value="PROKAR_LIPOPROTEIN"/>
    <property type="match status" value="1"/>
</dbReference>
<feature type="chain" id="PRO_5021787258" evidence="6">
    <location>
        <begin position="24"/>
        <end position="497"/>
    </location>
</feature>
<keyword evidence="10" id="KW-1185">Reference proteome</keyword>
<sequence length="497" mass="54210">MKTKIYLLLLPLLILLGSCEKQLDQTPVSSVTTENFYTNNNDFLQAVNGAYSQLSAYPSQALWLGEMRSDNINATSDGNRDWDGINNFSPNITTVGFITNAWKNNFNGIFNVNSVLQALETKGSVIGSAALVTRYTAECRFLRAFYYFQLVRFYGKVPLISTPKTATEVNTIPRSPVADIYALIESDLTYAAANLPASFTGTDLGRATSYAAKGILGLVYLTKSGPTYGVEGPGLNSNEYSKASALFDEIITGSPYSFGSSYSSIFSYTNENNSEVVFDVQFASSLNGASFPSHLVPVAYWVSLGISNTFGNGYGTSTFPVTTSLKNSYTTNTVSGTDLRYPFNVATTYTASPFIKKYIDVTKKGTAGTDWPINFIVLRYTDVLMMKAECILHGAAGSQADVDAIVNKVRTRAGVGSLSNVTLATLMAERQREFLGEGLRWNDLVREGLAVTQMNTWRTADAITKINEIVPNYVIYPVPAAELQTTAGLYIQNPGYQ</sequence>
<evidence type="ECO:0000256" key="2">
    <source>
        <dbReference type="ARBA" id="ARBA00006275"/>
    </source>
</evidence>
<proteinExistence type="inferred from homology"/>
<evidence type="ECO:0000313" key="9">
    <source>
        <dbReference type="EMBL" id="SMO93786.1"/>
    </source>
</evidence>
<feature type="signal peptide" evidence="6">
    <location>
        <begin position="1"/>
        <end position="23"/>
    </location>
</feature>
<evidence type="ECO:0000256" key="6">
    <source>
        <dbReference type="SAM" id="SignalP"/>
    </source>
</evidence>
<keyword evidence="4" id="KW-0472">Membrane</keyword>
<evidence type="ECO:0000256" key="5">
    <source>
        <dbReference type="ARBA" id="ARBA00023237"/>
    </source>
</evidence>
<dbReference type="AlphaFoldDB" id="A0A521FCB9"/>
<evidence type="ECO:0000313" key="10">
    <source>
        <dbReference type="Proteomes" id="UP000320300"/>
    </source>
</evidence>
<dbReference type="Pfam" id="PF14322">
    <property type="entry name" value="SusD-like_3"/>
    <property type="match status" value="1"/>
</dbReference>
<dbReference type="InterPro" id="IPR012944">
    <property type="entry name" value="SusD_RagB_dom"/>
</dbReference>
<dbReference type="Pfam" id="PF07980">
    <property type="entry name" value="SusD_RagB"/>
    <property type="match status" value="1"/>
</dbReference>
<evidence type="ECO:0000256" key="4">
    <source>
        <dbReference type="ARBA" id="ARBA00023136"/>
    </source>
</evidence>
<evidence type="ECO:0000256" key="3">
    <source>
        <dbReference type="ARBA" id="ARBA00022729"/>
    </source>
</evidence>
<protein>
    <submittedName>
        <fullName evidence="9">Starch-binding associating with outer membrane</fullName>
    </submittedName>
</protein>
<dbReference type="OrthoDB" id="993981at2"/>
<comment type="subcellular location">
    <subcellularLocation>
        <location evidence="1">Cell outer membrane</location>
    </subcellularLocation>
</comment>
<evidence type="ECO:0000259" key="7">
    <source>
        <dbReference type="Pfam" id="PF07980"/>
    </source>
</evidence>
<evidence type="ECO:0000259" key="8">
    <source>
        <dbReference type="Pfam" id="PF14322"/>
    </source>
</evidence>
<comment type="similarity">
    <text evidence="2">Belongs to the SusD family.</text>
</comment>
<dbReference type="CDD" id="cd08977">
    <property type="entry name" value="SusD"/>
    <property type="match status" value="1"/>
</dbReference>
<dbReference type="Gene3D" id="1.25.40.390">
    <property type="match status" value="1"/>
</dbReference>
<feature type="domain" description="RagB/SusD" evidence="7">
    <location>
        <begin position="342"/>
        <end position="496"/>
    </location>
</feature>
<name>A0A521FCB9_9SPHI</name>
<dbReference type="Proteomes" id="UP000320300">
    <property type="component" value="Unassembled WGS sequence"/>
</dbReference>
<dbReference type="EMBL" id="FXTN01000011">
    <property type="protein sequence ID" value="SMO93786.1"/>
    <property type="molecule type" value="Genomic_DNA"/>
</dbReference>
<dbReference type="GO" id="GO:0009279">
    <property type="term" value="C:cell outer membrane"/>
    <property type="evidence" value="ECO:0007669"/>
    <property type="project" value="UniProtKB-SubCell"/>
</dbReference>
<feature type="domain" description="SusD-like N-terminal" evidence="8">
    <location>
        <begin position="73"/>
        <end position="221"/>
    </location>
</feature>
<reference evidence="9 10" key="1">
    <citation type="submission" date="2017-05" db="EMBL/GenBank/DDBJ databases">
        <authorList>
            <person name="Varghese N."/>
            <person name="Submissions S."/>
        </authorList>
    </citation>
    <scope>NUCLEOTIDE SEQUENCE [LARGE SCALE GENOMIC DNA]</scope>
    <source>
        <strain evidence="9 10">DSM 19036</strain>
    </source>
</reference>
<dbReference type="InterPro" id="IPR033985">
    <property type="entry name" value="SusD-like_N"/>
</dbReference>
<dbReference type="InterPro" id="IPR011990">
    <property type="entry name" value="TPR-like_helical_dom_sf"/>
</dbReference>
<dbReference type="RefSeq" id="WP_142530074.1">
    <property type="nucleotide sequence ID" value="NZ_CBCSJO010000001.1"/>
</dbReference>
<keyword evidence="5" id="KW-0998">Cell outer membrane</keyword>